<evidence type="ECO:0000313" key="3">
    <source>
        <dbReference type="EMBL" id="MEU8136782.1"/>
    </source>
</evidence>
<feature type="domain" description="N-acetyltransferase" evidence="2">
    <location>
        <begin position="9"/>
        <end position="164"/>
    </location>
</feature>
<name>A0ABV3DMS5_9ACTN</name>
<comment type="caution">
    <text evidence="3">The sequence shown here is derived from an EMBL/GenBank/DDBJ whole genome shotgun (WGS) entry which is preliminary data.</text>
</comment>
<dbReference type="EMBL" id="JBEZFP010000071">
    <property type="protein sequence ID" value="MEU8136782.1"/>
    <property type="molecule type" value="Genomic_DNA"/>
</dbReference>
<protein>
    <submittedName>
        <fullName evidence="3">GNAT family N-acetyltransferase</fullName>
        <ecNumber evidence="3">2.3.1.-</ecNumber>
    </submittedName>
</protein>
<proteinExistence type="predicted"/>
<evidence type="ECO:0000259" key="2">
    <source>
        <dbReference type="PROSITE" id="PS51186"/>
    </source>
</evidence>
<dbReference type="Pfam" id="PF13527">
    <property type="entry name" value="Acetyltransf_9"/>
    <property type="match status" value="1"/>
</dbReference>
<evidence type="ECO:0000256" key="1">
    <source>
        <dbReference type="SAM" id="MobiDB-lite"/>
    </source>
</evidence>
<keyword evidence="4" id="KW-1185">Reference proteome</keyword>
<dbReference type="PROSITE" id="PS51186">
    <property type="entry name" value="GNAT"/>
    <property type="match status" value="1"/>
</dbReference>
<feature type="compositionally biased region" description="Polar residues" evidence="1">
    <location>
        <begin position="193"/>
        <end position="206"/>
    </location>
</feature>
<evidence type="ECO:0000313" key="4">
    <source>
        <dbReference type="Proteomes" id="UP001551482"/>
    </source>
</evidence>
<dbReference type="InterPro" id="IPR016181">
    <property type="entry name" value="Acyl_CoA_acyltransferase"/>
</dbReference>
<dbReference type="GO" id="GO:0016746">
    <property type="term" value="F:acyltransferase activity"/>
    <property type="evidence" value="ECO:0007669"/>
    <property type="project" value="UniProtKB-KW"/>
</dbReference>
<sequence>MTDRSQEDVLVRELAKDDEPQVLELLAAALAGGGPTGERTQEFFDWKHHDNPFGASPGLVAETPEGGIAAVRLFLRWEFVHQGEPVRAVRAVDTATHPEMQGRGLFTRMTRELLDRLADDTDLVFNTPNANSLPGYLKMGWREVGKVPIALHPIRPLAFAKGLRELRSGEAAEAKVSGSTADFGRTRPGPGAVSSSYASGTGSRATNLPDVSELPRATVDASTIRCRFPTAHQFFSDPAACNGLEELIGDADSADAALYPDRLRTRPTEAYLRWRYGDAPGLDYRVIAAYRQGVLDGVAFGRPRMRGPLAEFTLSQLLIRPGDRMTARRLLSAAGLSGCDHVATHLTPGSDASRAARYAGYATPPRTGMLMVARPLRPLPYGLDPHTLNSWHLALGDLEVF</sequence>
<reference evidence="3 4" key="1">
    <citation type="submission" date="2024-06" db="EMBL/GenBank/DDBJ databases">
        <title>The Natural Products Discovery Center: Release of the First 8490 Sequenced Strains for Exploring Actinobacteria Biosynthetic Diversity.</title>
        <authorList>
            <person name="Kalkreuter E."/>
            <person name="Kautsar S.A."/>
            <person name="Yang D."/>
            <person name="Bader C.D."/>
            <person name="Teijaro C.N."/>
            <person name="Fluegel L."/>
            <person name="Davis C.M."/>
            <person name="Simpson J.R."/>
            <person name="Lauterbach L."/>
            <person name="Steele A.D."/>
            <person name="Gui C."/>
            <person name="Meng S."/>
            <person name="Li G."/>
            <person name="Viehrig K."/>
            <person name="Ye F."/>
            <person name="Su P."/>
            <person name="Kiefer A.F."/>
            <person name="Nichols A."/>
            <person name="Cepeda A.J."/>
            <person name="Yan W."/>
            <person name="Fan B."/>
            <person name="Jiang Y."/>
            <person name="Adhikari A."/>
            <person name="Zheng C.-J."/>
            <person name="Schuster L."/>
            <person name="Cowan T.M."/>
            <person name="Smanski M.J."/>
            <person name="Chevrette M.G."/>
            <person name="De Carvalho L.P.S."/>
            <person name="Shen B."/>
        </authorList>
    </citation>
    <scope>NUCLEOTIDE SEQUENCE [LARGE SCALE GENOMIC DNA]</scope>
    <source>
        <strain evidence="3 4">NPDC048946</strain>
    </source>
</reference>
<dbReference type="RefSeq" id="WP_358357710.1">
    <property type="nucleotide sequence ID" value="NZ_JBEZFP010000071.1"/>
</dbReference>
<keyword evidence="3" id="KW-0808">Transferase</keyword>
<feature type="region of interest" description="Disordered" evidence="1">
    <location>
        <begin position="177"/>
        <end position="209"/>
    </location>
</feature>
<dbReference type="Gene3D" id="3.40.630.30">
    <property type="match status" value="1"/>
</dbReference>
<keyword evidence="3" id="KW-0012">Acyltransferase</keyword>
<gene>
    <name evidence="3" type="ORF">AB0C36_25130</name>
</gene>
<dbReference type="InterPro" id="IPR000182">
    <property type="entry name" value="GNAT_dom"/>
</dbReference>
<dbReference type="SUPFAM" id="SSF55729">
    <property type="entry name" value="Acyl-CoA N-acyltransferases (Nat)"/>
    <property type="match status" value="1"/>
</dbReference>
<dbReference type="Proteomes" id="UP001551482">
    <property type="component" value="Unassembled WGS sequence"/>
</dbReference>
<organism evidence="3 4">
    <name type="scientific">Streptodolium elevatio</name>
    <dbReference type="NCBI Taxonomy" id="3157996"/>
    <lineage>
        <taxon>Bacteria</taxon>
        <taxon>Bacillati</taxon>
        <taxon>Actinomycetota</taxon>
        <taxon>Actinomycetes</taxon>
        <taxon>Kitasatosporales</taxon>
        <taxon>Streptomycetaceae</taxon>
        <taxon>Streptodolium</taxon>
    </lineage>
</organism>
<dbReference type="EC" id="2.3.1.-" evidence="3"/>
<accession>A0ABV3DMS5</accession>